<evidence type="ECO:0000256" key="5">
    <source>
        <dbReference type="ARBA" id="ARBA00022989"/>
    </source>
</evidence>
<evidence type="ECO:0000256" key="3">
    <source>
        <dbReference type="ARBA" id="ARBA00022692"/>
    </source>
</evidence>
<evidence type="ECO:0000313" key="9">
    <source>
        <dbReference type="EMBL" id="CAH0564460.1"/>
    </source>
</evidence>
<reference evidence="9" key="1">
    <citation type="submission" date="2021-12" db="EMBL/GenBank/DDBJ databases">
        <authorList>
            <person name="King R."/>
        </authorList>
    </citation>
    <scope>NUCLEOTIDE SEQUENCE</scope>
</reference>
<dbReference type="GO" id="GO:0015293">
    <property type="term" value="F:symporter activity"/>
    <property type="evidence" value="ECO:0007669"/>
    <property type="project" value="UniProtKB-KW"/>
</dbReference>
<dbReference type="SUPFAM" id="SSF103473">
    <property type="entry name" value="MFS general substrate transporter"/>
    <property type="match status" value="1"/>
</dbReference>
<feature type="transmembrane region" description="Helical" evidence="7">
    <location>
        <begin position="191"/>
        <end position="212"/>
    </location>
</feature>
<dbReference type="AlphaFoldDB" id="A0A9P0BM12"/>
<proteinExistence type="predicted"/>
<evidence type="ECO:0000313" key="10">
    <source>
        <dbReference type="Proteomes" id="UP001154078"/>
    </source>
</evidence>
<evidence type="ECO:0000259" key="8">
    <source>
        <dbReference type="PROSITE" id="PS50850"/>
    </source>
</evidence>
<name>A0A9P0BM12_BRAAE</name>
<dbReference type="InterPro" id="IPR036259">
    <property type="entry name" value="MFS_trans_sf"/>
</dbReference>
<keyword evidence="4" id="KW-0769">Symport</keyword>
<keyword evidence="5 7" id="KW-1133">Transmembrane helix</keyword>
<dbReference type="PANTHER" id="PTHR11662:SF336">
    <property type="entry name" value="LP19554P"/>
    <property type="match status" value="1"/>
</dbReference>
<evidence type="ECO:0000256" key="4">
    <source>
        <dbReference type="ARBA" id="ARBA00022847"/>
    </source>
</evidence>
<dbReference type="EMBL" id="OV121140">
    <property type="protein sequence ID" value="CAH0564460.1"/>
    <property type="molecule type" value="Genomic_DNA"/>
</dbReference>
<evidence type="ECO:0000256" key="1">
    <source>
        <dbReference type="ARBA" id="ARBA00004141"/>
    </source>
</evidence>
<evidence type="ECO:0000256" key="7">
    <source>
        <dbReference type="SAM" id="Phobius"/>
    </source>
</evidence>
<keyword evidence="2" id="KW-0813">Transport</keyword>
<dbReference type="FunFam" id="1.20.1250.20:FF:000003">
    <property type="entry name" value="Solute carrier family 17 member 3"/>
    <property type="match status" value="1"/>
</dbReference>
<dbReference type="GO" id="GO:0016020">
    <property type="term" value="C:membrane"/>
    <property type="evidence" value="ECO:0007669"/>
    <property type="project" value="UniProtKB-SubCell"/>
</dbReference>
<dbReference type="FunFam" id="1.20.1250.20:FF:000423">
    <property type="entry name" value="Putative inorganic phosphate cotransporter-like Protein"/>
    <property type="match status" value="1"/>
</dbReference>
<dbReference type="Pfam" id="PF07690">
    <property type="entry name" value="MFS_1"/>
    <property type="match status" value="1"/>
</dbReference>
<dbReference type="Proteomes" id="UP001154078">
    <property type="component" value="Chromosome 9"/>
</dbReference>
<feature type="transmembrane region" description="Helical" evidence="7">
    <location>
        <begin position="382"/>
        <end position="400"/>
    </location>
</feature>
<feature type="transmembrane region" description="Helical" evidence="7">
    <location>
        <begin position="20"/>
        <end position="38"/>
    </location>
</feature>
<dbReference type="PROSITE" id="PS50850">
    <property type="entry name" value="MFS"/>
    <property type="match status" value="1"/>
</dbReference>
<dbReference type="InterPro" id="IPR020846">
    <property type="entry name" value="MFS_dom"/>
</dbReference>
<keyword evidence="3 7" id="KW-0812">Transmembrane</keyword>
<keyword evidence="6 7" id="KW-0472">Membrane</keyword>
<evidence type="ECO:0000256" key="6">
    <source>
        <dbReference type="ARBA" id="ARBA00023136"/>
    </source>
</evidence>
<dbReference type="InterPro" id="IPR050382">
    <property type="entry name" value="MFS_Na/Anion_cotransporter"/>
</dbReference>
<feature type="transmembrane region" description="Helical" evidence="7">
    <location>
        <begin position="158"/>
        <end position="179"/>
    </location>
</feature>
<feature type="transmembrane region" description="Helical" evidence="7">
    <location>
        <begin position="358"/>
        <end position="376"/>
    </location>
</feature>
<dbReference type="OrthoDB" id="2985014at2759"/>
<feature type="transmembrane region" description="Helical" evidence="7">
    <location>
        <begin position="319"/>
        <end position="338"/>
    </location>
</feature>
<dbReference type="InterPro" id="IPR011701">
    <property type="entry name" value="MFS"/>
</dbReference>
<dbReference type="GO" id="GO:0006820">
    <property type="term" value="P:monoatomic anion transport"/>
    <property type="evidence" value="ECO:0007669"/>
    <property type="project" value="TreeGrafter"/>
</dbReference>
<feature type="transmembrane region" description="Helical" evidence="7">
    <location>
        <begin position="412"/>
        <end position="432"/>
    </location>
</feature>
<gene>
    <name evidence="9" type="ORF">MELIAE_LOCUS13012</name>
</gene>
<dbReference type="PANTHER" id="PTHR11662">
    <property type="entry name" value="SOLUTE CARRIER FAMILY 17"/>
    <property type="match status" value="1"/>
</dbReference>
<comment type="subcellular location">
    <subcellularLocation>
        <location evidence="1">Membrane</location>
        <topology evidence="1">Multi-pass membrane protein</topology>
    </subcellularLocation>
</comment>
<sequence length="490" mass="53921">MKNEDSCFQSISLCGKKIPFRFWIGVMIFMTTFVNYVMRSNMSVSILAMTKHHKNQSHMGSCLANSTFDNLTTPLTTLAPVIPKFEDEGIFETREYTQRQQSQILAAYGYGYVASSVLGGFLSEYFGPWKTVFYSNLGMVIFTVLCVPAALIHWTALFATRVLIGALGGVVYPAVQVLISRWAPKEEKGKFLSAMLGNTLGTAIAFPVIGLISQYMNWAWGFFFIGIVVSLYLIAIFFILSDGPDKSTLISEEEKDYLAVAVPPPKEKLVAPYYQIFTSVPFYGLLGAHVANLYGLFVLIISVPKFFKEYLGQDLKQSGILSAMPQLFRLVSGILFGIIGDKLESKNYISVTALRKSFILFSHIIPGVCMICMQFVGCNQLAATALLVLTQAFNGAVVCTNLRNPQDLAPNFAGTIFGIISLIAGCTQFIVPVVTGELLGDNPNPGLDRWKWVFLIGGGNYILGGLIFILLASGKKQSWNEPKETKASIT</sequence>
<evidence type="ECO:0000256" key="2">
    <source>
        <dbReference type="ARBA" id="ARBA00022448"/>
    </source>
</evidence>
<feature type="transmembrane region" description="Helical" evidence="7">
    <location>
        <begin position="282"/>
        <end position="307"/>
    </location>
</feature>
<feature type="domain" description="Major facilitator superfamily (MFS) profile" evidence="8">
    <location>
        <begin position="27"/>
        <end position="476"/>
    </location>
</feature>
<keyword evidence="10" id="KW-1185">Reference proteome</keyword>
<accession>A0A9P0BM12</accession>
<organism evidence="9 10">
    <name type="scientific">Brassicogethes aeneus</name>
    <name type="common">Rape pollen beetle</name>
    <name type="synonym">Meligethes aeneus</name>
    <dbReference type="NCBI Taxonomy" id="1431903"/>
    <lineage>
        <taxon>Eukaryota</taxon>
        <taxon>Metazoa</taxon>
        <taxon>Ecdysozoa</taxon>
        <taxon>Arthropoda</taxon>
        <taxon>Hexapoda</taxon>
        <taxon>Insecta</taxon>
        <taxon>Pterygota</taxon>
        <taxon>Neoptera</taxon>
        <taxon>Endopterygota</taxon>
        <taxon>Coleoptera</taxon>
        <taxon>Polyphaga</taxon>
        <taxon>Cucujiformia</taxon>
        <taxon>Nitidulidae</taxon>
        <taxon>Meligethinae</taxon>
        <taxon>Brassicogethes</taxon>
    </lineage>
</organism>
<protein>
    <recommendedName>
        <fullName evidence="8">Major facilitator superfamily (MFS) profile domain-containing protein</fullName>
    </recommendedName>
</protein>
<feature type="transmembrane region" description="Helical" evidence="7">
    <location>
        <begin position="218"/>
        <end position="240"/>
    </location>
</feature>
<dbReference type="Gene3D" id="1.20.1250.20">
    <property type="entry name" value="MFS general substrate transporter like domains"/>
    <property type="match status" value="2"/>
</dbReference>
<feature type="transmembrane region" description="Helical" evidence="7">
    <location>
        <begin position="452"/>
        <end position="473"/>
    </location>
</feature>
<feature type="transmembrane region" description="Helical" evidence="7">
    <location>
        <begin position="132"/>
        <end position="152"/>
    </location>
</feature>